<evidence type="ECO:0000313" key="4">
    <source>
        <dbReference type="Proteomes" id="UP000837857"/>
    </source>
</evidence>
<evidence type="ECO:0000256" key="2">
    <source>
        <dbReference type="SAM" id="Phobius"/>
    </source>
</evidence>
<name>A0ABN8HJA7_9NEOP</name>
<gene>
    <name evidence="3" type="ORF">IPOD504_LOCUS116</name>
</gene>
<proteinExistence type="predicted"/>
<feature type="region of interest" description="Disordered" evidence="1">
    <location>
        <begin position="349"/>
        <end position="379"/>
    </location>
</feature>
<protein>
    <submittedName>
        <fullName evidence="3">Uncharacterized protein</fullName>
    </submittedName>
</protein>
<keyword evidence="4" id="KW-1185">Reference proteome</keyword>
<dbReference type="Proteomes" id="UP000837857">
    <property type="component" value="Chromosome 1"/>
</dbReference>
<feature type="transmembrane region" description="Helical" evidence="2">
    <location>
        <begin position="169"/>
        <end position="192"/>
    </location>
</feature>
<feature type="region of interest" description="Disordered" evidence="1">
    <location>
        <begin position="291"/>
        <end position="320"/>
    </location>
</feature>
<evidence type="ECO:0000256" key="1">
    <source>
        <dbReference type="SAM" id="MobiDB-lite"/>
    </source>
</evidence>
<dbReference type="EMBL" id="OW152813">
    <property type="protein sequence ID" value="CAH2034402.1"/>
    <property type="molecule type" value="Genomic_DNA"/>
</dbReference>
<feature type="transmembrane region" description="Helical" evidence="2">
    <location>
        <begin position="136"/>
        <end position="157"/>
    </location>
</feature>
<feature type="transmembrane region" description="Helical" evidence="2">
    <location>
        <begin position="198"/>
        <end position="217"/>
    </location>
</feature>
<evidence type="ECO:0000313" key="3">
    <source>
        <dbReference type="EMBL" id="CAH2034402.1"/>
    </source>
</evidence>
<keyword evidence="2" id="KW-0812">Transmembrane</keyword>
<sequence>MLHSNERHGKKLKLDVQTLFSPYAQVQAVVQIILAGLGLAQFFCVIDFLRELPLLLYIRILYFHNPNPCGFRINIGQAVDGVADQAFVLLTRTPLPSTRTFVINCCSAVLSALWIITSGILMASGASGSKSRLARWPWILVTSLASALDVVAAITFINDSFYTRTLSDVMSYVGGLVSGAGNVELSTAWAAWVMAVLYSRFVALFFLNLLLLVLVVIDGNLQMAKRFPEVEAPIALSPTPPIIAPLALSTSSIQDEEASLPSIEPTKIPRPGLSQSFRRMKRLLFYRESSPGLRRASAPDTLDASPEKSPRAQLADDKKTVNFPENLLSLPQRLENMIAEQQRRLDRAVIDTSGRTPPRSSQSLPQLATETDRHQPEVHRGRRGTAAELQGQMPWAYIPASAHRMRDQLPSDEDLPPVPLPDYNAIPSFRKASVHRAASSLSSLTQKREYLAAAAAAMARRKSPLTQSDVLY</sequence>
<feature type="non-terminal residue" evidence="3">
    <location>
        <position position="1"/>
    </location>
</feature>
<feature type="compositionally biased region" description="Polar residues" evidence="1">
    <location>
        <begin position="353"/>
        <end position="369"/>
    </location>
</feature>
<accession>A0ABN8HJA7</accession>
<feature type="transmembrane region" description="Helical" evidence="2">
    <location>
        <begin position="101"/>
        <end position="124"/>
    </location>
</feature>
<feature type="compositionally biased region" description="Basic and acidic residues" evidence="1">
    <location>
        <begin position="305"/>
        <end position="320"/>
    </location>
</feature>
<reference evidence="3" key="1">
    <citation type="submission" date="2022-03" db="EMBL/GenBank/DDBJ databases">
        <authorList>
            <person name="Martin H S."/>
        </authorList>
    </citation>
    <scope>NUCLEOTIDE SEQUENCE</scope>
</reference>
<keyword evidence="2" id="KW-0472">Membrane</keyword>
<feature type="compositionally biased region" description="Basic and acidic residues" evidence="1">
    <location>
        <begin position="370"/>
        <end position="379"/>
    </location>
</feature>
<feature type="transmembrane region" description="Helical" evidence="2">
    <location>
        <begin position="28"/>
        <end position="49"/>
    </location>
</feature>
<organism evidence="3 4">
    <name type="scientific">Iphiclides podalirius</name>
    <name type="common">scarce swallowtail</name>
    <dbReference type="NCBI Taxonomy" id="110791"/>
    <lineage>
        <taxon>Eukaryota</taxon>
        <taxon>Metazoa</taxon>
        <taxon>Ecdysozoa</taxon>
        <taxon>Arthropoda</taxon>
        <taxon>Hexapoda</taxon>
        <taxon>Insecta</taxon>
        <taxon>Pterygota</taxon>
        <taxon>Neoptera</taxon>
        <taxon>Endopterygota</taxon>
        <taxon>Lepidoptera</taxon>
        <taxon>Glossata</taxon>
        <taxon>Ditrysia</taxon>
        <taxon>Papilionoidea</taxon>
        <taxon>Papilionidae</taxon>
        <taxon>Papilioninae</taxon>
        <taxon>Iphiclides</taxon>
    </lineage>
</organism>
<keyword evidence="2" id="KW-1133">Transmembrane helix</keyword>